<keyword evidence="1" id="KW-0732">Signal</keyword>
<dbReference type="Proteomes" id="UP000535020">
    <property type="component" value="Unassembled WGS sequence"/>
</dbReference>
<reference evidence="2 3" key="1">
    <citation type="submission" date="2020-07" db="EMBL/GenBank/DDBJ databases">
        <authorList>
            <person name="Sun Q."/>
        </authorList>
    </citation>
    <scope>NUCLEOTIDE SEQUENCE [LARGE SCALE GENOMIC DNA]</scope>
    <source>
        <strain evidence="2 3">MAH-1</strain>
    </source>
</reference>
<evidence type="ECO:0000313" key="3">
    <source>
        <dbReference type="Proteomes" id="UP000535020"/>
    </source>
</evidence>
<dbReference type="RefSeq" id="WP_176005648.1">
    <property type="nucleotide sequence ID" value="NZ_JABWMI010000010.1"/>
</dbReference>
<dbReference type="AlphaFoldDB" id="A0A7Y8Y1Q7"/>
<sequence length="554" mass="63314">MKRLFPILFLLFGFAANAQQLGLVISGNDETETKIIDSVGYVKTFPNVRAIETETKALSSKLERIGFLSSEIIENSKTNDSTFVYKFALGKRTKNVHIYIGKNPELKEMVFPGEKDTISLPISQTETYLNNALQSLEKKGYSLAKLQLVNFRRKGNSLVADLKIETGKQRVLNDIVFNGYDKFPEGHKRNIRRLYKNKTFNQETLQSLSNDVNKFRFVNQTKYPEILFTTDTTKVYVYIEKAKPSRFDGLVGFANDEANSKIVFSGYLDLLLVNFVNTGEEFSLYWKSDGKEQRTFNASIELPYIFKSRFGVKAALNIFKQDSTFQNTKTAIDIGYYFNYNTRLYLGYQATESSDIQNQNNFSINDYKNKFATVNLDFVDFKVDDFLFPEKTRLYLKAGIGSRDSNLQKNGQFFAEASLRHNFYLNDKNIVNVKSQNYYLNSDVYIVNELYRFGGINSIRGFNESSLQANFVSSILTEYRYVLAPNLYVHSIIDYGYFVDETSDMRDSLLGLGFGFGLQTKTGLLNLVYANGSTGDQEIKLSNSIVHLSLKANF</sequence>
<keyword evidence="3" id="KW-1185">Reference proteome</keyword>
<proteinExistence type="predicted"/>
<gene>
    <name evidence="2" type="ORF">HZF10_07845</name>
</gene>
<evidence type="ECO:0000256" key="1">
    <source>
        <dbReference type="SAM" id="SignalP"/>
    </source>
</evidence>
<name>A0A7Y8Y1Q7_9FLAO</name>
<comment type="caution">
    <text evidence="2">The sequence shown here is derived from an EMBL/GenBank/DDBJ whole genome shotgun (WGS) entry which is preliminary data.</text>
</comment>
<protein>
    <recommendedName>
        <fullName evidence="4">Outer membrane protein assembly factor BamA</fullName>
    </recommendedName>
</protein>
<evidence type="ECO:0000313" key="2">
    <source>
        <dbReference type="EMBL" id="NYA70825.1"/>
    </source>
</evidence>
<feature type="signal peptide" evidence="1">
    <location>
        <begin position="1"/>
        <end position="18"/>
    </location>
</feature>
<feature type="chain" id="PRO_5031100214" description="Outer membrane protein assembly factor BamA" evidence="1">
    <location>
        <begin position="19"/>
        <end position="554"/>
    </location>
</feature>
<dbReference type="EMBL" id="JACBJI010000003">
    <property type="protein sequence ID" value="NYA70825.1"/>
    <property type="molecule type" value="Genomic_DNA"/>
</dbReference>
<evidence type="ECO:0008006" key="4">
    <source>
        <dbReference type="Google" id="ProtNLM"/>
    </source>
</evidence>
<accession>A0A7Y8Y1Q7</accession>
<dbReference type="Gene3D" id="2.40.160.50">
    <property type="entry name" value="membrane protein fhac: a member of the omp85/tpsb transporter family"/>
    <property type="match status" value="1"/>
</dbReference>
<organism evidence="2 3">
    <name type="scientific">Flavobacterium agri</name>
    <dbReference type="NCBI Taxonomy" id="2743471"/>
    <lineage>
        <taxon>Bacteria</taxon>
        <taxon>Pseudomonadati</taxon>
        <taxon>Bacteroidota</taxon>
        <taxon>Flavobacteriia</taxon>
        <taxon>Flavobacteriales</taxon>
        <taxon>Flavobacteriaceae</taxon>
        <taxon>Flavobacterium</taxon>
    </lineage>
</organism>